<organism evidence="2 3">
    <name type="scientific">Caenorhabditis bovis</name>
    <dbReference type="NCBI Taxonomy" id="2654633"/>
    <lineage>
        <taxon>Eukaryota</taxon>
        <taxon>Metazoa</taxon>
        <taxon>Ecdysozoa</taxon>
        <taxon>Nematoda</taxon>
        <taxon>Chromadorea</taxon>
        <taxon>Rhabditida</taxon>
        <taxon>Rhabditina</taxon>
        <taxon>Rhabditomorpha</taxon>
        <taxon>Rhabditoidea</taxon>
        <taxon>Rhabditidae</taxon>
        <taxon>Peloderinae</taxon>
        <taxon>Caenorhabditis</taxon>
    </lineage>
</organism>
<keyword evidence="3" id="KW-1185">Reference proteome</keyword>
<dbReference type="OrthoDB" id="5790345at2759"/>
<sequence length="93" mass="10108">MSSSDATPPPPPPVHQPLTPHKHCNTRDRLFGDAAPAKVATPKRVTPTYKSQIFDEVPPSPQKTPKRTIPVISRNPVTGEVKTAPQPQQQITA</sequence>
<reference evidence="2 3" key="1">
    <citation type="submission" date="2020-04" db="EMBL/GenBank/DDBJ databases">
        <authorList>
            <person name="Laetsch R D."/>
            <person name="Stevens L."/>
            <person name="Kumar S."/>
            <person name="Blaxter L. M."/>
        </authorList>
    </citation>
    <scope>NUCLEOTIDE SEQUENCE [LARGE SCALE GENOMIC DNA]</scope>
</reference>
<dbReference type="EMBL" id="CADEPM010000003">
    <property type="protein sequence ID" value="CAB3401331.1"/>
    <property type="molecule type" value="Genomic_DNA"/>
</dbReference>
<feature type="region of interest" description="Disordered" evidence="1">
    <location>
        <begin position="1"/>
        <end position="93"/>
    </location>
</feature>
<evidence type="ECO:0000313" key="2">
    <source>
        <dbReference type="EMBL" id="CAB3401331.1"/>
    </source>
</evidence>
<dbReference type="AlphaFoldDB" id="A0A8S1EJQ0"/>
<dbReference type="Proteomes" id="UP000494206">
    <property type="component" value="Unassembled WGS sequence"/>
</dbReference>
<gene>
    <name evidence="2" type="ORF">CBOVIS_LOCUS4091</name>
</gene>
<evidence type="ECO:0000313" key="3">
    <source>
        <dbReference type="Proteomes" id="UP000494206"/>
    </source>
</evidence>
<protein>
    <submittedName>
        <fullName evidence="2">Uncharacterized protein</fullName>
    </submittedName>
</protein>
<proteinExistence type="predicted"/>
<accession>A0A8S1EJQ0</accession>
<name>A0A8S1EJQ0_9PELO</name>
<comment type="caution">
    <text evidence="2">The sequence shown here is derived from an EMBL/GenBank/DDBJ whole genome shotgun (WGS) entry which is preliminary data.</text>
</comment>
<evidence type="ECO:0000256" key="1">
    <source>
        <dbReference type="SAM" id="MobiDB-lite"/>
    </source>
</evidence>